<name>A0ABD2JA62_HETSC</name>
<evidence type="ECO:0000313" key="21">
    <source>
        <dbReference type="Proteomes" id="UP001620645"/>
    </source>
</evidence>
<evidence type="ECO:0000256" key="1">
    <source>
        <dbReference type="ARBA" id="ARBA00003195"/>
    </source>
</evidence>
<comment type="subcellular location">
    <subcellularLocation>
        <location evidence="2">Mitochondrion inner membrane</location>
        <topology evidence="2">Single-pass membrane protein</topology>
    </subcellularLocation>
</comment>
<evidence type="ECO:0000256" key="10">
    <source>
        <dbReference type="ARBA" id="ARBA00022946"/>
    </source>
</evidence>
<gene>
    <name evidence="20" type="ORF">niasHS_004357</name>
    <name evidence="19" type="ORF">niasHS_008115</name>
</gene>
<keyword evidence="11" id="KW-0249">Electron transport</keyword>
<keyword evidence="13" id="KW-0496">Mitochondrion</keyword>
<protein>
    <recommendedName>
        <fullName evidence="5">NADH dehydrogenase [ubiquinone] 1 beta subcomplex subunit 5, mitochondrial</fullName>
    </recommendedName>
    <alternativeName>
        <fullName evidence="16">Complex I-SGDH</fullName>
    </alternativeName>
    <alternativeName>
        <fullName evidence="15">NADH-ubiquinone oxidoreductase SGDH subunit</fullName>
    </alternativeName>
</protein>
<dbReference type="PANTHER" id="PTHR13178">
    <property type="entry name" value="NADH-UBIQUINONE OXIDOREDUCTASE SGDH SUBUNIT"/>
    <property type="match status" value="1"/>
</dbReference>
<evidence type="ECO:0000256" key="3">
    <source>
        <dbReference type="ARBA" id="ARBA00007152"/>
    </source>
</evidence>
<dbReference type="AlphaFoldDB" id="A0ABD2JA62"/>
<dbReference type="GO" id="GO:0005743">
    <property type="term" value="C:mitochondrial inner membrane"/>
    <property type="evidence" value="ECO:0007669"/>
    <property type="project" value="UniProtKB-SubCell"/>
</dbReference>
<evidence type="ECO:0000256" key="4">
    <source>
        <dbReference type="ARBA" id="ARBA00011533"/>
    </source>
</evidence>
<comment type="function">
    <text evidence="1">Accessory subunit of the mitochondrial membrane respiratory chain NADH dehydrogenase (Complex I), that is believed not to be involved in catalysis. Complex I functions in the transfer of electrons from NADH to the respiratory chain. The immediate electron acceptor for the enzyme is believed to be ubiquinone.</text>
</comment>
<evidence type="ECO:0000256" key="13">
    <source>
        <dbReference type="ARBA" id="ARBA00023128"/>
    </source>
</evidence>
<keyword evidence="12 18" id="KW-1133">Transmembrane helix</keyword>
<keyword evidence="7" id="KW-0679">Respiratory chain</keyword>
<evidence type="ECO:0000313" key="20">
    <source>
        <dbReference type="EMBL" id="KAL3096391.1"/>
    </source>
</evidence>
<evidence type="ECO:0000256" key="12">
    <source>
        <dbReference type="ARBA" id="ARBA00022989"/>
    </source>
</evidence>
<evidence type="ECO:0000256" key="14">
    <source>
        <dbReference type="ARBA" id="ARBA00023136"/>
    </source>
</evidence>
<feature type="transmembrane region" description="Helical" evidence="18">
    <location>
        <begin position="59"/>
        <end position="82"/>
    </location>
</feature>
<keyword evidence="9" id="KW-0999">Mitochondrion inner membrane</keyword>
<evidence type="ECO:0000256" key="9">
    <source>
        <dbReference type="ARBA" id="ARBA00022792"/>
    </source>
</evidence>
<dbReference type="InterPro" id="IPR019173">
    <property type="entry name" value="NADH_UbQ_OxRdtase_B5_su"/>
</dbReference>
<keyword evidence="10" id="KW-0809">Transit peptide</keyword>
<dbReference type="EMBL" id="JBICCN010000070">
    <property type="protein sequence ID" value="KAL3096391.1"/>
    <property type="molecule type" value="Genomic_DNA"/>
</dbReference>
<organism evidence="19 21">
    <name type="scientific">Heterodera schachtii</name>
    <name type="common">Sugarbeet cyst nematode worm</name>
    <name type="synonym">Tylenchus schachtii</name>
    <dbReference type="NCBI Taxonomy" id="97005"/>
    <lineage>
        <taxon>Eukaryota</taxon>
        <taxon>Metazoa</taxon>
        <taxon>Ecdysozoa</taxon>
        <taxon>Nematoda</taxon>
        <taxon>Chromadorea</taxon>
        <taxon>Rhabditida</taxon>
        <taxon>Tylenchina</taxon>
        <taxon>Tylenchomorpha</taxon>
        <taxon>Tylenchoidea</taxon>
        <taxon>Heteroderidae</taxon>
        <taxon>Heteroderinae</taxon>
        <taxon>Heterodera</taxon>
    </lineage>
</organism>
<keyword evidence="8 18" id="KW-0812">Transmembrane</keyword>
<dbReference type="Pfam" id="PF09781">
    <property type="entry name" value="NDUF_B5"/>
    <property type="match status" value="1"/>
</dbReference>
<evidence type="ECO:0000256" key="16">
    <source>
        <dbReference type="ARBA" id="ARBA00032550"/>
    </source>
</evidence>
<dbReference type="Proteomes" id="UP001620645">
    <property type="component" value="Unassembled WGS sequence"/>
</dbReference>
<sequence>MAVLSKLTSSTVTKKVVLATIGEGIGRASGEVCIVRHGHGHVFRRRQGQMTWNRAKDNWHFYIVGIGFIPCLLTIVFCHVYYGPCELTEYPTDGPPPRYWQFERTPLRQAYTWLTGKSDMKYTESYMSLFARLELKNKWRVVENRVKHLQGERLDYKGYFYHPLTNQWLENAKKRQHMPFHHQQSPVTHNWNQNQSTNW</sequence>
<dbReference type="PANTHER" id="PTHR13178:SF0">
    <property type="entry name" value="NADH DEHYDROGENASE [UBIQUINONE] 1 BETA SUBCOMPLEX SUBUNIT 5, MITOCHONDRIAL"/>
    <property type="match status" value="1"/>
</dbReference>
<evidence type="ECO:0000256" key="6">
    <source>
        <dbReference type="ARBA" id="ARBA00022448"/>
    </source>
</evidence>
<dbReference type="EMBL" id="JBICCN010000178">
    <property type="protein sequence ID" value="KAL3087491.1"/>
    <property type="molecule type" value="Genomic_DNA"/>
</dbReference>
<feature type="compositionally biased region" description="Polar residues" evidence="17">
    <location>
        <begin position="182"/>
        <end position="199"/>
    </location>
</feature>
<keyword evidence="21" id="KW-1185">Reference proteome</keyword>
<keyword evidence="6" id="KW-0813">Transport</keyword>
<evidence type="ECO:0000256" key="7">
    <source>
        <dbReference type="ARBA" id="ARBA00022660"/>
    </source>
</evidence>
<evidence type="ECO:0000256" key="17">
    <source>
        <dbReference type="SAM" id="MobiDB-lite"/>
    </source>
</evidence>
<proteinExistence type="inferred from homology"/>
<comment type="subunit">
    <text evidence="4">Complex I is composed of 45 different subunits.</text>
</comment>
<evidence type="ECO:0000256" key="18">
    <source>
        <dbReference type="SAM" id="Phobius"/>
    </source>
</evidence>
<comment type="similarity">
    <text evidence="3">Belongs to the complex I NDUFB5 subunit family.</text>
</comment>
<feature type="region of interest" description="Disordered" evidence="17">
    <location>
        <begin position="179"/>
        <end position="199"/>
    </location>
</feature>
<evidence type="ECO:0000256" key="15">
    <source>
        <dbReference type="ARBA" id="ARBA00032395"/>
    </source>
</evidence>
<evidence type="ECO:0000256" key="2">
    <source>
        <dbReference type="ARBA" id="ARBA00004434"/>
    </source>
</evidence>
<accession>A0ABD2JA62</accession>
<evidence type="ECO:0000256" key="11">
    <source>
        <dbReference type="ARBA" id="ARBA00022982"/>
    </source>
</evidence>
<evidence type="ECO:0000256" key="8">
    <source>
        <dbReference type="ARBA" id="ARBA00022692"/>
    </source>
</evidence>
<keyword evidence="14 18" id="KW-0472">Membrane</keyword>
<evidence type="ECO:0000313" key="19">
    <source>
        <dbReference type="EMBL" id="KAL3087491.1"/>
    </source>
</evidence>
<reference evidence="19 21" key="1">
    <citation type="submission" date="2024-10" db="EMBL/GenBank/DDBJ databases">
        <authorList>
            <person name="Kim D."/>
        </authorList>
    </citation>
    <scope>NUCLEOTIDE SEQUENCE [LARGE SCALE GENOMIC DNA]</scope>
    <source>
        <strain evidence="19">Taebaek</strain>
    </source>
</reference>
<comment type="caution">
    <text evidence="19">The sequence shown here is derived from an EMBL/GenBank/DDBJ whole genome shotgun (WGS) entry which is preliminary data.</text>
</comment>
<evidence type="ECO:0000256" key="5">
    <source>
        <dbReference type="ARBA" id="ARBA00015175"/>
    </source>
</evidence>